<evidence type="ECO:0000313" key="2">
    <source>
        <dbReference type="Proteomes" id="UP000249499"/>
    </source>
</evidence>
<keyword evidence="2" id="KW-1185">Reference proteome</keyword>
<organism evidence="1 2">
    <name type="scientific">Rhizobium tumorigenes</name>
    <dbReference type="NCBI Taxonomy" id="2041385"/>
    <lineage>
        <taxon>Bacteria</taxon>
        <taxon>Pseudomonadati</taxon>
        <taxon>Pseudomonadota</taxon>
        <taxon>Alphaproteobacteria</taxon>
        <taxon>Hyphomicrobiales</taxon>
        <taxon>Rhizobiaceae</taxon>
        <taxon>Rhizobium/Agrobacterium group</taxon>
        <taxon>Rhizobium</taxon>
    </lineage>
</organism>
<dbReference type="EMBL" id="CP117255">
    <property type="protein sequence ID" value="WFR94866.1"/>
    <property type="molecule type" value="Genomic_DNA"/>
</dbReference>
<sequence>MLHVKSAWSVSSFLFEEVTMAIRCTARLKATLFAVVVLVAVQPVSTVGANAEDAVPSSSAQVQPKPVADICTEVSDAFLATFSTPRFSYRIKAANDEKFHVIREEVRIVDNVLFLQRPSGEWGRHELSLPLSSLSAFHVCVRQSTTGGKIHYSAWSTSEGAMVPIELWVSTETGKLLSTRRNYSATGQMYHARTVEQDFDYALSSAATPKHYTLELPFLGIWAADGDLR</sequence>
<proteinExistence type="predicted"/>
<gene>
    <name evidence="1" type="ORF">PR017_13790</name>
</gene>
<dbReference type="Proteomes" id="UP000249499">
    <property type="component" value="Chromosome"/>
</dbReference>
<name>A0AAF1K8N7_9HYPH</name>
<evidence type="ECO:0000313" key="1">
    <source>
        <dbReference type="EMBL" id="WFR94866.1"/>
    </source>
</evidence>
<dbReference type="AlphaFoldDB" id="A0AAF1K8N7"/>
<reference evidence="1 2" key="1">
    <citation type="journal article" date="2018" name="Sci. Rep.">
        <title>Rhizobium tumorigenes sp. nov., a novel plant tumorigenic bacterium isolated from cane gall tumors on thornless blackberry.</title>
        <authorList>
            <person name="Kuzmanovi N."/>
            <person name="Smalla K."/>
            <person name="Gronow S."/>
            <person name="PuBawska J."/>
        </authorList>
    </citation>
    <scope>NUCLEOTIDE SEQUENCE [LARGE SCALE GENOMIC DNA]</scope>
    <source>
        <strain evidence="1 2">1078</strain>
    </source>
</reference>
<dbReference type="KEGG" id="rtu:PR017_13790"/>
<accession>A0AAF1K8N7</accession>
<dbReference type="RefSeq" id="WP_133255585.1">
    <property type="nucleotide sequence ID" value="NZ_CP117255.1"/>
</dbReference>
<protein>
    <submittedName>
        <fullName evidence="1">Uncharacterized protein</fullName>
    </submittedName>
</protein>
<reference evidence="2" key="2">
    <citation type="journal article" date="2023" name="MicrobiologyOpen">
        <title>Genomics of the tumorigenes clade of the family Rhizobiaceae and description of Rhizobium rhododendri sp. nov.</title>
        <authorList>
            <person name="Kuzmanovic N."/>
            <person name="diCenzo G.C."/>
            <person name="Bunk B."/>
            <person name="Sproeer C."/>
            <person name="Fruehling A."/>
            <person name="Neumann-Schaal M."/>
            <person name="Overmann J."/>
            <person name="Smalla K."/>
        </authorList>
    </citation>
    <scope>NUCLEOTIDE SEQUENCE [LARGE SCALE GENOMIC DNA]</scope>
    <source>
        <strain evidence="2">1078</strain>
    </source>
</reference>